<evidence type="ECO:0000313" key="1">
    <source>
        <dbReference type="EMBL" id="QHT81317.1"/>
    </source>
</evidence>
<dbReference type="AlphaFoldDB" id="A0A6C0HLR9"/>
<proteinExistence type="predicted"/>
<dbReference type="EMBL" id="MN739980">
    <property type="protein sequence ID" value="QHT81317.1"/>
    <property type="molecule type" value="Genomic_DNA"/>
</dbReference>
<organism evidence="1">
    <name type="scientific">viral metagenome</name>
    <dbReference type="NCBI Taxonomy" id="1070528"/>
    <lineage>
        <taxon>unclassified sequences</taxon>
        <taxon>metagenomes</taxon>
        <taxon>organismal metagenomes</taxon>
    </lineage>
</organism>
<name>A0A6C0HLR9_9ZZZZ</name>
<accession>A0A6C0HLR9</accession>
<sequence length="213" mass="22204">MALAAEARAAEALVAEARAAEALVAEARAAEARAAHVEAPDVAPTAHVEAPDVAPTALVSSVVEAVTAEVRAARMVSAALEARMAAATRAATRMVSVAADATLYAASDVAIAAIDVDEAPVTLDAALDAAPAAYYTFAAVPTGVARPSFRRILPSQFAVTSLSAILENRTEELIATVQDARENHEAQRLATPLAERAFRKWQRTVKKLKLANI</sequence>
<reference evidence="1" key="1">
    <citation type="journal article" date="2020" name="Nature">
        <title>Giant virus diversity and host interactions through global metagenomics.</title>
        <authorList>
            <person name="Schulz F."/>
            <person name="Roux S."/>
            <person name="Paez-Espino D."/>
            <person name="Jungbluth S."/>
            <person name="Walsh D.A."/>
            <person name="Denef V.J."/>
            <person name="McMahon K.D."/>
            <person name="Konstantinidis K.T."/>
            <person name="Eloe-Fadrosh E.A."/>
            <person name="Kyrpides N.C."/>
            <person name="Woyke T."/>
        </authorList>
    </citation>
    <scope>NUCLEOTIDE SEQUENCE</scope>
    <source>
        <strain evidence="1">GVMAG-M-3300023184-13</strain>
    </source>
</reference>
<protein>
    <submittedName>
        <fullName evidence="1">Uncharacterized protein</fullName>
    </submittedName>
</protein>